<keyword evidence="8 16" id="KW-0378">Hydrolase</keyword>
<dbReference type="SUPFAM" id="SSF56601">
    <property type="entry name" value="beta-lactamase/transpeptidase-like"/>
    <property type="match status" value="1"/>
</dbReference>
<dbReference type="Gene3D" id="3.30.450.330">
    <property type="match status" value="1"/>
</dbReference>
<keyword evidence="2 16" id="KW-1003">Cell membrane</keyword>
<keyword evidence="10 16" id="KW-0573">Peptidoglycan synthesis</keyword>
<evidence type="ECO:0000256" key="13">
    <source>
        <dbReference type="ARBA" id="ARBA00023210"/>
    </source>
</evidence>
<feature type="domain" description="Penicillin-binding protein dimerisation" evidence="18">
    <location>
        <begin position="54"/>
        <end position="203"/>
    </location>
</feature>
<dbReference type="EMBL" id="JAEILM010000070">
    <property type="protein sequence ID" value="MBI6635068.1"/>
    <property type="molecule type" value="Genomic_DNA"/>
</dbReference>
<proteinExistence type="inferred from homology"/>
<evidence type="ECO:0000313" key="19">
    <source>
        <dbReference type="EMBL" id="MBI6635068.1"/>
    </source>
</evidence>
<gene>
    <name evidence="16" type="primary">ftsI</name>
    <name evidence="19" type="ORF">YA0871_20605</name>
</gene>
<keyword evidence="12 16" id="KW-0472">Membrane</keyword>
<accession>A0ABS0V460</accession>
<keyword evidence="4 16" id="KW-0132">Cell division</keyword>
<protein>
    <recommendedName>
        <fullName evidence="16">Peptidoglycan D,D-transpeptidase FtsI</fullName>
        <ecNumber evidence="16">3.4.16.4</ecNumber>
    </recommendedName>
    <alternativeName>
        <fullName evidence="16">Penicillin-binding protein 3</fullName>
        <shortName evidence="16">PBP-3</shortName>
    </alternativeName>
</protein>
<evidence type="ECO:0000256" key="15">
    <source>
        <dbReference type="ARBA" id="ARBA00023316"/>
    </source>
</evidence>
<comment type="function">
    <text evidence="16">Catalyzes cross-linking of the peptidoglycan cell wall at the division septum.</text>
</comment>
<evidence type="ECO:0000256" key="11">
    <source>
        <dbReference type="ARBA" id="ARBA00022989"/>
    </source>
</evidence>
<keyword evidence="9 16" id="KW-0133">Cell shape</keyword>
<dbReference type="InterPro" id="IPR001460">
    <property type="entry name" value="PCN-bd_Tpept"/>
</dbReference>
<keyword evidence="14 16" id="KW-0131">Cell cycle</keyword>
<evidence type="ECO:0000256" key="3">
    <source>
        <dbReference type="ARBA" id="ARBA00022519"/>
    </source>
</evidence>
<evidence type="ECO:0000256" key="2">
    <source>
        <dbReference type="ARBA" id="ARBA00022475"/>
    </source>
</evidence>
<keyword evidence="11 16" id="KW-1133">Transmembrane helix</keyword>
<keyword evidence="7 16" id="KW-0812">Transmembrane</keyword>
<evidence type="ECO:0000256" key="5">
    <source>
        <dbReference type="ARBA" id="ARBA00022645"/>
    </source>
</evidence>
<keyword evidence="13 16" id="KW-0717">Septation</keyword>
<dbReference type="RefSeq" id="WP_167346925.1">
    <property type="nucleotide sequence ID" value="NZ_JABWQI010000004.1"/>
</dbReference>
<keyword evidence="15 16" id="KW-0961">Cell wall biogenesis/degradation</keyword>
<evidence type="ECO:0000256" key="8">
    <source>
        <dbReference type="ARBA" id="ARBA00022801"/>
    </source>
</evidence>
<keyword evidence="5 16" id="KW-0121">Carboxypeptidase</keyword>
<dbReference type="Pfam" id="PF03717">
    <property type="entry name" value="PBP_dimer"/>
    <property type="match status" value="1"/>
</dbReference>
<evidence type="ECO:0000259" key="17">
    <source>
        <dbReference type="Pfam" id="PF00905"/>
    </source>
</evidence>
<evidence type="ECO:0000256" key="6">
    <source>
        <dbReference type="ARBA" id="ARBA00022670"/>
    </source>
</evidence>
<keyword evidence="20" id="KW-1185">Reference proteome</keyword>
<dbReference type="HAMAP" id="MF_02080">
    <property type="entry name" value="FtsI_transpept"/>
    <property type="match status" value="1"/>
</dbReference>
<evidence type="ECO:0000259" key="18">
    <source>
        <dbReference type="Pfam" id="PF03717"/>
    </source>
</evidence>
<reference evidence="19 20" key="1">
    <citation type="submission" date="2020-12" db="EMBL/GenBank/DDBJ databases">
        <title>Comparative genomic insights into the epidemiology and virulence of plant pathogenic Pseudomonads from Turkey.</title>
        <authorList>
            <person name="Dillon M."/>
            <person name="Ruiz-Bedoya T."/>
            <person name="Bendalovic-Torma C."/>
            <person name="Guttman K.M."/>
            <person name="Kwak H."/>
            <person name="Middleton M.A."/>
            <person name="Wang P.W."/>
            <person name="Horuz S."/>
            <person name="Aysan Y."/>
            <person name="Guttman D.S."/>
        </authorList>
    </citation>
    <scope>NUCLEOTIDE SEQUENCE [LARGE SCALE GENOMIC DNA]</scope>
    <source>
        <strain evidence="19 20">Marul_2_1</strain>
    </source>
</reference>
<dbReference type="InterPro" id="IPR005311">
    <property type="entry name" value="PBP_dimer"/>
</dbReference>
<dbReference type="InterPro" id="IPR037532">
    <property type="entry name" value="FtsI_transpept"/>
</dbReference>
<keyword evidence="6 16" id="KW-0645">Protease</keyword>
<evidence type="ECO:0000256" key="10">
    <source>
        <dbReference type="ARBA" id="ARBA00022984"/>
    </source>
</evidence>
<evidence type="ECO:0000256" key="9">
    <source>
        <dbReference type="ARBA" id="ARBA00022960"/>
    </source>
</evidence>
<dbReference type="InterPro" id="IPR036138">
    <property type="entry name" value="PBP_dimer_sf"/>
</dbReference>
<dbReference type="SUPFAM" id="SSF56519">
    <property type="entry name" value="Penicillin binding protein dimerisation domain"/>
    <property type="match status" value="1"/>
</dbReference>
<comment type="caution">
    <text evidence="19">The sequence shown here is derived from an EMBL/GenBank/DDBJ whole genome shotgun (WGS) entry which is preliminary data.</text>
</comment>
<evidence type="ECO:0000256" key="7">
    <source>
        <dbReference type="ARBA" id="ARBA00022692"/>
    </source>
</evidence>
<comment type="subcellular location">
    <subcellularLocation>
        <location evidence="16">Cell inner membrane</location>
        <topology evidence="16">Single-pass membrane protein</topology>
    </subcellularLocation>
    <subcellularLocation>
        <location evidence="1">Membrane</location>
    </subcellularLocation>
</comment>
<dbReference type="Pfam" id="PF00905">
    <property type="entry name" value="Transpeptidase"/>
    <property type="match status" value="1"/>
</dbReference>
<dbReference type="PANTHER" id="PTHR30627">
    <property type="entry name" value="PEPTIDOGLYCAN D,D-TRANSPEPTIDASE"/>
    <property type="match status" value="1"/>
</dbReference>
<evidence type="ECO:0000256" key="16">
    <source>
        <dbReference type="HAMAP-Rule" id="MF_02080"/>
    </source>
</evidence>
<evidence type="ECO:0000256" key="12">
    <source>
        <dbReference type="ARBA" id="ARBA00023136"/>
    </source>
</evidence>
<evidence type="ECO:0000313" key="20">
    <source>
        <dbReference type="Proteomes" id="UP000607562"/>
    </source>
</evidence>
<organism evidence="19 20">
    <name type="scientific">Pseudomonas paralactis</name>
    <dbReference type="NCBI Taxonomy" id="1615673"/>
    <lineage>
        <taxon>Bacteria</taxon>
        <taxon>Pseudomonadati</taxon>
        <taxon>Pseudomonadota</taxon>
        <taxon>Gammaproteobacteria</taxon>
        <taxon>Pseudomonadales</taxon>
        <taxon>Pseudomonadaceae</taxon>
        <taxon>Pseudomonas</taxon>
    </lineage>
</organism>
<comment type="catalytic activity">
    <reaction evidence="16">
        <text>Preferential cleavage: (Ac)2-L-Lys-D-Ala-|-D-Ala. Also transpeptidation of peptidyl-alanyl moieties that are N-acyl substituents of D-alanine.</text>
        <dbReference type="EC" id="3.4.16.4"/>
    </reaction>
</comment>
<evidence type="ECO:0000256" key="14">
    <source>
        <dbReference type="ARBA" id="ARBA00023306"/>
    </source>
</evidence>
<comment type="pathway">
    <text evidence="16">Cell wall biogenesis; peptidoglycan biosynthesis.</text>
</comment>
<name>A0ABS0V460_9PSED</name>
<dbReference type="InterPro" id="IPR012338">
    <property type="entry name" value="Beta-lactam/transpept-like"/>
</dbReference>
<evidence type="ECO:0000256" key="1">
    <source>
        <dbReference type="ARBA" id="ARBA00004370"/>
    </source>
</evidence>
<dbReference type="EC" id="3.4.16.4" evidence="16"/>
<dbReference type="Gene3D" id="3.90.1310.10">
    <property type="entry name" value="Penicillin-binding protein 2a (Domain 2)"/>
    <property type="match status" value="1"/>
</dbReference>
<dbReference type="PANTHER" id="PTHR30627:SF1">
    <property type="entry name" value="PEPTIDOGLYCAN D,D-TRANSPEPTIDASE FTSI"/>
    <property type="match status" value="1"/>
</dbReference>
<feature type="active site" description="Acyl-ester intermediate" evidence="16">
    <location>
        <position position="291"/>
    </location>
</feature>
<dbReference type="Proteomes" id="UP000607562">
    <property type="component" value="Unassembled WGS sequence"/>
</dbReference>
<sequence>MKLEGALYPWRFRLMLGLLALMVGAIVWRIFDLQVVDRDFLIGQGDARSLRHIPIPAHRGLITDRNGEPLAVSTPVTTLWANAKELQVAKDKWPELAAALGQDRKALTERLEAQANKEFIYLVRGLTPEQGQQVLDLKIPGVYGIEEFRRFYPAGETTAHMVGFTDIDDHGREGVELAYDEWLAGVPGKRQVIKDRRGRLIKDVQVTKNAKAGKPLALSIDLRLQYLANRELRNAIIENGAKAGSLVIMDVKTGEILAMVNQPTYNPNNRRNLQPAMMRNRAMIDVFEPGSTMKAISMSAALETGRWKPSDKVEVYPGTLQLGKYTIRDVSRTEGPVLDLTGILINSSNVGMSKVAFDIGGETIYHLAQKIGLGQPTGLDFPGERVGNLPNYREWRKAETATLSYGYGLSVTAIQLAHAFSVLANNGRMVPLSLIHVDEPPKANQVIPEKVAKTMQGMLQQVIEAPRGVFRAQVPAYHVAGKSGTARKTSVGTKGYAENSYRSLFAGFGPMSDPRYAIVVVIDEPSKAGYFGGLVSAPVFSKVMSGTLRLMNITPDNLPPTQQANAGPPAAVVKANGGRG</sequence>
<dbReference type="InterPro" id="IPR050515">
    <property type="entry name" value="Beta-lactam/transpept"/>
</dbReference>
<feature type="transmembrane region" description="Helical" evidence="16">
    <location>
        <begin position="12"/>
        <end position="31"/>
    </location>
</feature>
<evidence type="ECO:0000256" key="4">
    <source>
        <dbReference type="ARBA" id="ARBA00022618"/>
    </source>
</evidence>
<dbReference type="Gene3D" id="3.40.710.10">
    <property type="entry name" value="DD-peptidase/beta-lactamase superfamily"/>
    <property type="match status" value="1"/>
</dbReference>
<feature type="domain" description="Penicillin-binding protein transpeptidase" evidence="17">
    <location>
        <begin position="244"/>
        <end position="544"/>
    </location>
</feature>
<comment type="similarity">
    <text evidence="16">Belongs to the transpeptidase family. FtsI subfamily.</text>
</comment>
<keyword evidence="3 16" id="KW-0997">Cell inner membrane</keyword>